<dbReference type="Proteomes" id="UP000265520">
    <property type="component" value="Unassembled WGS sequence"/>
</dbReference>
<evidence type="ECO:0000313" key="2">
    <source>
        <dbReference type="Proteomes" id="UP000265520"/>
    </source>
</evidence>
<sequence length="65" mass="7476">MLRSCEGCLEVLTNARRLGFTKIEFNVNSTVVAQVLRTRVKGSSLERSLMGRICRMQELEWEVMV</sequence>
<dbReference type="AlphaFoldDB" id="A0A392NFX1"/>
<reference evidence="1 2" key="1">
    <citation type="journal article" date="2018" name="Front. Plant Sci.">
        <title>Red Clover (Trifolium pratense) and Zigzag Clover (T. medium) - A Picture of Genomic Similarities and Differences.</title>
        <authorList>
            <person name="Dluhosova J."/>
            <person name="Istvanek J."/>
            <person name="Nedelnik J."/>
            <person name="Repkova J."/>
        </authorList>
    </citation>
    <scope>NUCLEOTIDE SEQUENCE [LARGE SCALE GENOMIC DNA]</scope>
    <source>
        <strain evidence="2">cv. 10/8</strain>
        <tissue evidence="1">Leaf</tissue>
    </source>
</reference>
<evidence type="ECO:0000313" key="1">
    <source>
        <dbReference type="EMBL" id="MCH98233.1"/>
    </source>
</evidence>
<name>A0A392NFX1_9FABA</name>
<keyword evidence="2" id="KW-1185">Reference proteome</keyword>
<dbReference type="EMBL" id="LXQA010037089">
    <property type="protein sequence ID" value="MCH98233.1"/>
    <property type="molecule type" value="Genomic_DNA"/>
</dbReference>
<accession>A0A392NFX1</accession>
<protein>
    <recommendedName>
        <fullName evidence="3">RNase H type-1 domain-containing protein</fullName>
    </recommendedName>
</protein>
<organism evidence="1 2">
    <name type="scientific">Trifolium medium</name>
    <dbReference type="NCBI Taxonomy" id="97028"/>
    <lineage>
        <taxon>Eukaryota</taxon>
        <taxon>Viridiplantae</taxon>
        <taxon>Streptophyta</taxon>
        <taxon>Embryophyta</taxon>
        <taxon>Tracheophyta</taxon>
        <taxon>Spermatophyta</taxon>
        <taxon>Magnoliopsida</taxon>
        <taxon>eudicotyledons</taxon>
        <taxon>Gunneridae</taxon>
        <taxon>Pentapetalae</taxon>
        <taxon>rosids</taxon>
        <taxon>fabids</taxon>
        <taxon>Fabales</taxon>
        <taxon>Fabaceae</taxon>
        <taxon>Papilionoideae</taxon>
        <taxon>50 kb inversion clade</taxon>
        <taxon>NPAAA clade</taxon>
        <taxon>Hologalegina</taxon>
        <taxon>IRL clade</taxon>
        <taxon>Trifolieae</taxon>
        <taxon>Trifolium</taxon>
    </lineage>
</organism>
<evidence type="ECO:0008006" key="3">
    <source>
        <dbReference type="Google" id="ProtNLM"/>
    </source>
</evidence>
<comment type="caution">
    <text evidence="1">The sequence shown here is derived from an EMBL/GenBank/DDBJ whole genome shotgun (WGS) entry which is preliminary data.</text>
</comment>
<proteinExistence type="predicted"/>